<sequence length="1109" mass="120190">MDPFDPLELREAGPQKPRGPLEPSVLDRKRPVARFPDSFSANLGRKASPFFRQDDFAPRFDQKNSSSPPPLPESKNIIHRERDVLPGLPSPSITHDRQTSAASSVKAMVAKFEGATGTPEKTDKMSDHGDYDLIPSSPVADKGKGKASFDESTDTTAASIATGVVSQPEKKLSAREIADLELLKMEDYFQDQSLARSLDNYVAPKHIHTKVKVLPLGEDEGVSMVKAAKIELWNKLASLNEAFEERHPSGKEERLAQEAAFAATNARLDEIFGESFKQGALNEEAKNSTRSERRAEQKVQKKADKKAQKAGKREVSVAPAPQAVTSPTLEEHTTKEASLREKYPEIYAKIDYWRTLGAKDKTADPVDSGSEYTDDTNSDDESPLAAPSQLVAQEAQSVTAHGQVVEGKAQTKQSSADSSSSDDDDSSTGSSDGDPFHLNKYLTPEYQAKAQAYLKAFDEAQAQAQADDKPVYGPAPPPSFNQSGGKTIVGKSTAADNRSQKTASSDESYTFIQRDPKEELSDTDDVKASKASAAQQERDEINRRAYERVNAAHARDEIVHLENTKPIRDTFSTDIKKEDIVPGFGKGRSKQAPAAFNEEAYAERSIASHTMKPAPLRIPYRAKQPAVDNNDKAGAKDISQSQSKTPTVADTPRSSNASKYRMGPGESTVLTQDYNGNNPFLRRNGSGSSTQSGGPRSSASTRNFSWPKRPKSSKYDFVDSDDDESNKKKKSGKTQTRTQTTSSGSSSYHNSEAFKTMLSNTKDLTDFARKMAPLPKPPVNEETGECRSFTADEYKNVIQDEFNRFAQQSPEKKAQDLETALAILNGVPSAPSSSSRAPTTPAPAPSDNITRQTVTVNPFLQRPPVRVAGTTALPPTPATSVVPATTAEKLAELDDFFAEEKDNNYTTSAPAAAGSSYASSYSSAASTSQKKHKEKEIQDKDEPWNDPNYHEEALSHGYAFKQTGYNNLPDNMDPITLTRDQRREVLEHYGMSEADYPDPPAGYPNPPGPDPGTVPPPCPSRPAPSVPGQVTPAGSIGGGGSSILSLHSLDSDALSPAFAPAHAHTQAQAQTPAPTVQSLRTPRRFRRAATAPPAPAPDSPAPGYDADWF</sequence>
<evidence type="ECO:0000256" key="1">
    <source>
        <dbReference type="SAM" id="MobiDB-lite"/>
    </source>
</evidence>
<feature type="region of interest" description="Disordered" evidence="1">
    <location>
        <begin position="906"/>
        <end position="1109"/>
    </location>
</feature>
<feature type="compositionally biased region" description="Basic and acidic residues" evidence="1">
    <location>
        <begin position="514"/>
        <end position="528"/>
    </location>
</feature>
<feature type="compositionally biased region" description="Polar residues" evidence="1">
    <location>
        <begin position="494"/>
        <end position="511"/>
    </location>
</feature>
<dbReference type="GeneID" id="85456530"/>
<feature type="region of interest" description="Disordered" evidence="1">
    <location>
        <begin position="360"/>
        <end position="442"/>
    </location>
</feature>
<feature type="compositionally biased region" description="Pro residues" evidence="1">
    <location>
        <begin position="997"/>
        <end position="1025"/>
    </location>
</feature>
<dbReference type="Proteomes" id="UP001224890">
    <property type="component" value="Unassembled WGS sequence"/>
</dbReference>
<feature type="region of interest" description="Disordered" evidence="1">
    <location>
        <begin position="281"/>
        <end position="337"/>
    </location>
</feature>
<feature type="compositionally biased region" description="Basic and acidic residues" evidence="1">
    <location>
        <begin position="934"/>
        <end position="954"/>
    </location>
</feature>
<feature type="region of interest" description="Disordered" evidence="1">
    <location>
        <begin position="826"/>
        <end position="850"/>
    </location>
</feature>
<feature type="compositionally biased region" description="Polar residues" evidence="1">
    <location>
        <begin position="668"/>
        <end position="678"/>
    </location>
</feature>
<feature type="compositionally biased region" description="Low complexity" evidence="1">
    <location>
        <begin position="100"/>
        <end position="111"/>
    </location>
</feature>
<gene>
    <name evidence="2" type="ORF">BDP55DRAFT_629302</name>
</gene>
<reference evidence="2" key="1">
    <citation type="submission" date="2021-06" db="EMBL/GenBank/DDBJ databases">
        <title>Comparative genomics, transcriptomics and evolutionary studies reveal genomic signatures of adaptation to plant cell wall in hemibiotrophic fungi.</title>
        <authorList>
            <consortium name="DOE Joint Genome Institute"/>
            <person name="Baroncelli R."/>
            <person name="Diaz J.F."/>
            <person name="Benocci T."/>
            <person name="Peng M."/>
            <person name="Battaglia E."/>
            <person name="Haridas S."/>
            <person name="Andreopoulos W."/>
            <person name="Labutti K."/>
            <person name="Pangilinan J."/>
            <person name="Floch G.L."/>
            <person name="Makela M.R."/>
            <person name="Henrissat B."/>
            <person name="Grigoriev I.V."/>
            <person name="Crouch J.A."/>
            <person name="De Vries R.P."/>
            <person name="Sukno S.A."/>
            <person name="Thon M.R."/>
        </authorList>
    </citation>
    <scope>NUCLEOTIDE SEQUENCE</scope>
    <source>
        <strain evidence="2">CBS 193.32</strain>
    </source>
</reference>
<keyword evidence="3" id="KW-1185">Reference proteome</keyword>
<protein>
    <submittedName>
        <fullName evidence="2">Uncharacterized protein</fullName>
    </submittedName>
</protein>
<comment type="caution">
    <text evidence="2">The sequence shown here is derived from an EMBL/GenBank/DDBJ whole genome shotgun (WGS) entry which is preliminary data.</text>
</comment>
<feature type="region of interest" description="Disordered" evidence="1">
    <location>
        <begin position="1"/>
        <end position="168"/>
    </location>
</feature>
<evidence type="ECO:0000313" key="3">
    <source>
        <dbReference type="Proteomes" id="UP001224890"/>
    </source>
</evidence>
<feature type="compositionally biased region" description="Low complexity" evidence="1">
    <location>
        <begin position="906"/>
        <end position="928"/>
    </location>
</feature>
<feature type="compositionally biased region" description="Low complexity" evidence="1">
    <location>
        <begin position="408"/>
        <end position="419"/>
    </location>
</feature>
<feature type="region of interest" description="Disordered" evidence="1">
    <location>
        <begin position="606"/>
        <end position="754"/>
    </location>
</feature>
<feature type="compositionally biased region" description="Basic and acidic residues" evidence="1">
    <location>
        <begin position="52"/>
        <end position="62"/>
    </location>
</feature>
<dbReference type="AlphaFoldDB" id="A0AAJ0ATV8"/>
<feature type="compositionally biased region" description="Basic and acidic residues" evidence="1">
    <location>
        <begin position="120"/>
        <end position="131"/>
    </location>
</feature>
<feature type="compositionally biased region" description="Low complexity" evidence="1">
    <location>
        <begin position="733"/>
        <end position="747"/>
    </location>
</feature>
<evidence type="ECO:0000313" key="2">
    <source>
        <dbReference type="EMBL" id="KAK1688745.1"/>
    </source>
</evidence>
<dbReference type="RefSeq" id="XP_060432440.1">
    <property type="nucleotide sequence ID" value="XM_060572004.1"/>
</dbReference>
<feature type="compositionally biased region" description="Polar residues" evidence="1">
    <location>
        <begin position="638"/>
        <end position="658"/>
    </location>
</feature>
<feature type="compositionally biased region" description="Low complexity" evidence="1">
    <location>
        <begin position="1042"/>
        <end position="1075"/>
    </location>
</feature>
<feature type="compositionally biased region" description="Low complexity" evidence="1">
    <location>
        <begin position="828"/>
        <end position="839"/>
    </location>
</feature>
<feature type="compositionally biased region" description="Basic and acidic residues" evidence="1">
    <location>
        <begin position="283"/>
        <end position="315"/>
    </location>
</feature>
<feature type="region of interest" description="Disordered" evidence="1">
    <location>
        <begin position="461"/>
        <end position="542"/>
    </location>
</feature>
<organism evidence="2 3">
    <name type="scientific">Colletotrichum godetiae</name>
    <dbReference type="NCBI Taxonomy" id="1209918"/>
    <lineage>
        <taxon>Eukaryota</taxon>
        <taxon>Fungi</taxon>
        <taxon>Dikarya</taxon>
        <taxon>Ascomycota</taxon>
        <taxon>Pezizomycotina</taxon>
        <taxon>Sordariomycetes</taxon>
        <taxon>Hypocreomycetidae</taxon>
        <taxon>Glomerellales</taxon>
        <taxon>Glomerellaceae</taxon>
        <taxon>Colletotrichum</taxon>
        <taxon>Colletotrichum acutatum species complex</taxon>
    </lineage>
</organism>
<dbReference type="EMBL" id="JAHMHR010000010">
    <property type="protein sequence ID" value="KAK1688745.1"/>
    <property type="molecule type" value="Genomic_DNA"/>
</dbReference>
<feature type="compositionally biased region" description="Polar residues" evidence="1">
    <location>
        <begin position="685"/>
        <end position="704"/>
    </location>
</feature>
<proteinExistence type="predicted"/>
<name>A0AAJ0ATV8_9PEZI</name>
<feature type="compositionally biased region" description="Polar residues" evidence="1">
    <location>
        <begin position="390"/>
        <end position="400"/>
    </location>
</feature>
<feature type="compositionally biased region" description="Acidic residues" evidence="1">
    <location>
        <begin position="372"/>
        <end position="382"/>
    </location>
</feature>
<accession>A0AAJ0ATV8</accession>